<dbReference type="InterPro" id="IPR000873">
    <property type="entry name" value="AMP-dep_synth/lig_dom"/>
</dbReference>
<accession>A0A7X0EVG8</accession>
<dbReference type="Gene3D" id="3.30.300.30">
    <property type="match status" value="1"/>
</dbReference>
<proteinExistence type="inferred from homology"/>
<dbReference type="Proteomes" id="UP000583800">
    <property type="component" value="Unassembled WGS sequence"/>
</dbReference>
<evidence type="ECO:0000259" key="4">
    <source>
        <dbReference type="Pfam" id="PF00501"/>
    </source>
</evidence>
<dbReference type="PANTHER" id="PTHR43201:SF5">
    <property type="entry name" value="MEDIUM-CHAIN ACYL-COA LIGASE ACSF2, MITOCHONDRIAL"/>
    <property type="match status" value="1"/>
</dbReference>
<evidence type="ECO:0000256" key="1">
    <source>
        <dbReference type="ARBA" id="ARBA00006432"/>
    </source>
</evidence>
<comment type="caution">
    <text evidence="6">The sequence shown here is derived from an EMBL/GenBank/DDBJ whole genome shotgun (WGS) entry which is preliminary data.</text>
</comment>
<name>A0A7X0EVG8_9ACTN</name>
<dbReference type="AlphaFoldDB" id="A0A7X0EVG8"/>
<keyword evidence="2 6" id="KW-0436">Ligase</keyword>
<dbReference type="Pfam" id="PF00501">
    <property type="entry name" value="AMP-binding"/>
    <property type="match status" value="1"/>
</dbReference>
<evidence type="ECO:0000256" key="3">
    <source>
        <dbReference type="SAM" id="MobiDB-lite"/>
    </source>
</evidence>
<comment type="similarity">
    <text evidence="1">Belongs to the ATP-dependent AMP-binding enzyme family.</text>
</comment>
<dbReference type="PANTHER" id="PTHR43201">
    <property type="entry name" value="ACYL-COA SYNTHETASE"/>
    <property type="match status" value="1"/>
</dbReference>
<dbReference type="Pfam" id="PF13193">
    <property type="entry name" value="AMP-binding_C"/>
    <property type="match status" value="1"/>
</dbReference>
<dbReference type="SUPFAM" id="SSF56801">
    <property type="entry name" value="Acetyl-CoA synthetase-like"/>
    <property type="match status" value="1"/>
</dbReference>
<evidence type="ECO:0000259" key="5">
    <source>
        <dbReference type="Pfam" id="PF13193"/>
    </source>
</evidence>
<dbReference type="InterPro" id="IPR042099">
    <property type="entry name" value="ANL_N_sf"/>
</dbReference>
<keyword evidence="7" id="KW-1185">Reference proteome</keyword>
<evidence type="ECO:0000313" key="6">
    <source>
        <dbReference type="EMBL" id="MBB6345842.1"/>
    </source>
</evidence>
<dbReference type="InterPro" id="IPR025110">
    <property type="entry name" value="AMP-bd_C"/>
</dbReference>
<dbReference type="GO" id="GO:0031956">
    <property type="term" value="F:medium-chain fatty acid-CoA ligase activity"/>
    <property type="evidence" value="ECO:0007669"/>
    <property type="project" value="TreeGrafter"/>
</dbReference>
<dbReference type="InterPro" id="IPR045851">
    <property type="entry name" value="AMP-bd_C_sf"/>
</dbReference>
<protein>
    <submittedName>
        <fullName evidence="6">Acyl-CoA synthetase (AMP-forming)/AMP-acid ligase II</fullName>
    </submittedName>
</protein>
<feature type="region of interest" description="Disordered" evidence="3">
    <location>
        <begin position="136"/>
        <end position="156"/>
    </location>
</feature>
<gene>
    <name evidence="6" type="ORF">FHU36_002351</name>
</gene>
<dbReference type="GO" id="GO:0006631">
    <property type="term" value="P:fatty acid metabolic process"/>
    <property type="evidence" value="ECO:0007669"/>
    <property type="project" value="TreeGrafter"/>
</dbReference>
<sequence length="528" mass="56661">MTHSADRIARYTAAGWWTGDTIDQLLAAHVATRPDDTAIVDPLNKADLLDGPPKRLTWEQLGAEVERVAGVLHAHGIGPGDVVAVQLPNSVELAVSFLATVRLGATVTPFPMQYREYELAQLLPLSGARLLVSGRESRAPEGTPTLSWPGDLEGVPGPEIDAGPPRREADPAERVTICWTSGTEATPKGVPRCHYDWLAIEAICTAAPALTSRDVILNPFPMVNMAGIGGVFLPWLRVGATLVQHHPFDLPTYLGQIAAERVTYTLAPPALLTMLLHQDALLAKTDISSLTRIGSGSAPLPPSMVRGWQERHGIAIINFFGSNEGITLLSDPAHMPDPETRARFFPRPGAPGAPELLDRVSTRLVTPDGKEITEPGVPGELRLSGPTVFAGYLPGTAMADPFDEDGYLRTGDLFEIAGERGQYLRFVDRAKDIIIRGGMNIAPAELEALLAGHPAVAEVAVTGYPDDVLGEKVCAVIVSKESGLDLASLVDFLRGKGIASYKLPERLEIVDALPRNPVGKILKRELKL</sequence>
<reference evidence="6 7" key="1">
    <citation type="submission" date="2020-08" db="EMBL/GenBank/DDBJ databases">
        <title>Sequencing the genomes of 1000 actinobacteria strains.</title>
        <authorList>
            <person name="Klenk H.-P."/>
        </authorList>
    </citation>
    <scope>NUCLEOTIDE SEQUENCE [LARGE SCALE GENOMIC DNA]</scope>
    <source>
        <strain evidence="6 7">DSM 45913</strain>
    </source>
</reference>
<organism evidence="6 7">
    <name type="scientific">Nonomuraea muscovyensis</name>
    <dbReference type="NCBI Taxonomy" id="1124761"/>
    <lineage>
        <taxon>Bacteria</taxon>
        <taxon>Bacillati</taxon>
        <taxon>Actinomycetota</taxon>
        <taxon>Actinomycetes</taxon>
        <taxon>Streptosporangiales</taxon>
        <taxon>Streptosporangiaceae</taxon>
        <taxon>Nonomuraea</taxon>
    </lineage>
</organism>
<feature type="domain" description="AMP-binding enzyme C-terminal" evidence="5">
    <location>
        <begin position="445"/>
        <end position="520"/>
    </location>
</feature>
<evidence type="ECO:0000256" key="2">
    <source>
        <dbReference type="ARBA" id="ARBA00022598"/>
    </source>
</evidence>
<evidence type="ECO:0000313" key="7">
    <source>
        <dbReference type="Proteomes" id="UP000583800"/>
    </source>
</evidence>
<dbReference type="EMBL" id="JACHJB010000001">
    <property type="protein sequence ID" value="MBB6345842.1"/>
    <property type="molecule type" value="Genomic_DNA"/>
</dbReference>
<dbReference type="Gene3D" id="3.40.50.12780">
    <property type="entry name" value="N-terminal domain of ligase-like"/>
    <property type="match status" value="1"/>
</dbReference>
<feature type="domain" description="AMP-dependent synthetase/ligase" evidence="4">
    <location>
        <begin position="28"/>
        <end position="393"/>
    </location>
</feature>
<dbReference type="RefSeq" id="WP_185083726.1">
    <property type="nucleotide sequence ID" value="NZ_JACHJB010000001.1"/>
</dbReference>